<sequence>MRHAHSFLAISLAAMLGACTVGPNYVKPEIATPATFKEAQGWKAAEPKDELPRGKWWESFNDPVLNGLAEQVEVSNQNIRAAEAQFRQARALAQQARAGSYPTVSGSGSVTRSRSGGTSSTNTNISRTSTLYKLGLDASWEPDIWGKVQRSVESGNADVQASAADIAAAKLSAQAELAQDYFLLRVADERKKLLDDTVAAYEKSLQLTKNQYAVGVVARGDVVTAETQLKSAQAQAVDVGVQRAQLEHAIAVLIGKAPAEFTIAPVTFNLALPDIPVGVPSALLERRPDIAAAERRAASANAQIGVAQAAFYPDLTLSAAAGFQSASFAKWLTYPSRFWTLGPSLAQIIFDGGLRKAKTEQAIAAYDENVANYRQNVLTAFQEVEDNLSSLRILEEEARLQDEAVKAARESVAITTNQYKAGTVSYINVVNVQTIALTNERNALAILGNRLTAAVQLVKALGGGWNVSELDEVAQAPKAEH</sequence>
<dbReference type="PANTHER" id="PTHR30203">
    <property type="entry name" value="OUTER MEMBRANE CATION EFFLUX PROTEIN"/>
    <property type="match status" value="1"/>
</dbReference>
<keyword evidence="2" id="KW-0812">Transmembrane</keyword>
<dbReference type="NCBIfam" id="TIGR01845">
    <property type="entry name" value="outer_NodT"/>
    <property type="match status" value="1"/>
</dbReference>
<feature type="region of interest" description="Disordered" evidence="4">
    <location>
        <begin position="97"/>
        <end position="124"/>
    </location>
</feature>
<protein>
    <submittedName>
        <fullName evidence="5">RND transporter</fullName>
    </submittedName>
</protein>
<dbReference type="SUPFAM" id="SSF56954">
    <property type="entry name" value="Outer membrane efflux proteins (OEP)"/>
    <property type="match status" value="1"/>
</dbReference>
<dbReference type="PROSITE" id="PS51257">
    <property type="entry name" value="PROKAR_LIPOPROTEIN"/>
    <property type="match status" value="1"/>
</dbReference>
<keyword evidence="2" id="KW-1134">Transmembrane beta strand</keyword>
<dbReference type="Pfam" id="PF02321">
    <property type="entry name" value="OEP"/>
    <property type="match status" value="2"/>
</dbReference>
<dbReference type="GO" id="GO:0005886">
    <property type="term" value="C:plasma membrane"/>
    <property type="evidence" value="ECO:0007669"/>
    <property type="project" value="UniProtKB-SubCell"/>
</dbReference>
<keyword evidence="2" id="KW-0564">Palmitate</keyword>
<keyword evidence="2" id="KW-0449">Lipoprotein</keyword>
<dbReference type="InterPro" id="IPR010131">
    <property type="entry name" value="MdtP/NodT-like"/>
</dbReference>
<keyword evidence="6" id="KW-1185">Reference proteome</keyword>
<evidence type="ECO:0000313" key="5">
    <source>
        <dbReference type="EMBL" id="GBG13113.1"/>
    </source>
</evidence>
<comment type="similarity">
    <text evidence="1 2">Belongs to the outer membrane factor (OMF) (TC 1.B.17) family.</text>
</comment>
<accession>A0A2R5F881</accession>
<dbReference type="InterPro" id="IPR003423">
    <property type="entry name" value="OMP_efflux"/>
</dbReference>
<keyword evidence="2" id="KW-0472">Membrane</keyword>
<dbReference type="AlphaFoldDB" id="A0A2R5F881"/>
<name>A0A2R5F881_9PROT</name>
<reference evidence="5 6" key="1">
    <citation type="journal article" date="2018" name="Environ. Microbiol.">
        <title>Isolation and genomic characterization of Novimethylophilus kurashikiensis gen. nov. sp. nov., a new lanthanide-dependent methylotrophic species of Methylophilaceae.</title>
        <authorList>
            <person name="Lv H."/>
            <person name="Sahin N."/>
            <person name="Tani A."/>
        </authorList>
    </citation>
    <scope>NUCLEOTIDE SEQUENCE [LARGE SCALE GENOMIC DNA]</scope>
    <source>
        <strain evidence="5 6">La2-4</strain>
    </source>
</reference>
<dbReference type="Proteomes" id="UP000245081">
    <property type="component" value="Unassembled WGS sequence"/>
</dbReference>
<feature type="coiled-coil region" evidence="3">
    <location>
        <begin position="65"/>
        <end position="92"/>
    </location>
</feature>
<comment type="subcellular location">
    <subcellularLocation>
        <location evidence="2">Cell membrane</location>
        <topology evidence="2">Lipid-anchor</topology>
    </subcellularLocation>
</comment>
<evidence type="ECO:0000313" key="6">
    <source>
        <dbReference type="Proteomes" id="UP000245081"/>
    </source>
</evidence>
<feature type="coiled-coil region" evidence="3">
    <location>
        <begin position="356"/>
        <end position="411"/>
    </location>
</feature>
<dbReference type="Gene3D" id="1.20.1600.10">
    <property type="entry name" value="Outer membrane efflux proteins (OEP)"/>
    <property type="match status" value="1"/>
</dbReference>
<evidence type="ECO:0000256" key="1">
    <source>
        <dbReference type="ARBA" id="ARBA00007613"/>
    </source>
</evidence>
<dbReference type="PANTHER" id="PTHR30203:SF33">
    <property type="entry name" value="BLR4455 PROTEIN"/>
    <property type="match status" value="1"/>
</dbReference>
<comment type="caution">
    <text evidence="5">The sequence shown here is derived from an EMBL/GenBank/DDBJ whole genome shotgun (WGS) entry which is preliminary data.</text>
</comment>
<dbReference type="OrthoDB" id="9770517at2"/>
<dbReference type="EMBL" id="BDOQ01000002">
    <property type="protein sequence ID" value="GBG13113.1"/>
    <property type="molecule type" value="Genomic_DNA"/>
</dbReference>
<dbReference type="GO" id="GO:0015562">
    <property type="term" value="F:efflux transmembrane transporter activity"/>
    <property type="evidence" value="ECO:0007669"/>
    <property type="project" value="InterPro"/>
</dbReference>
<proteinExistence type="inferred from homology"/>
<dbReference type="Gene3D" id="2.20.200.10">
    <property type="entry name" value="Outer membrane efflux proteins (OEP)"/>
    <property type="match status" value="1"/>
</dbReference>
<evidence type="ECO:0000256" key="4">
    <source>
        <dbReference type="SAM" id="MobiDB-lite"/>
    </source>
</evidence>
<keyword evidence="3" id="KW-0175">Coiled coil</keyword>
<evidence type="ECO:0000256" key="3">
    <source>
        <dbReference type="SAM" id="Coils"/>
    </source>
</evidence>
<dbReference type="RefSeq" id="WP_109014315.1">
    <property type="nucleotide sequence ID" value="NZ_BDOQ01000002.1"/>
</dbReference>
<gene>
    <name evidence="5" type="ORF">NMK_0651</name>
</gene>
<organism evidence="5 6">
    <name type="scientific">Novimethylophilus kurashikiensis</name>
    <dbReference type="NCBI Taxonomy" id="1825523"/>
    <lineage>
        <taxon>Bacteria</taxon>
        <taxon>Pseudomonadati</taxon>
        <taxon>Pseudomonadota</taxon>
        <taxon>Betaproteobacteria</taxon>
        <taxon>Nitrosomonadales</taxon>
        <taxon>Methylophilaceae</taxon>
        <taxon>Novimethylophilus</taxon>
    </lineage>
</organism>
<evidence type="ECO:0000256" key="2">
    <source>
        <dbReference type="RuleBase" id="RU362097"/>
    </source>
</evidence>